<dbReference type="EMBL" id="CP048409">
    <property type="protein sequence ID" value="QIA09646.1"/>
    <property type="molecule type" value="Genomic_DNA"/>
</dbReference>
<name>A0A6C0RHZ2_9BACT</name>
<dbReference type="KEGG" id="drc:G0Q07_18910"/>
<protein>
    <submittedName>
        <fullName evidence="2">DUF4369 domain-containing protein</fullName>
    </submittedName>
</protein>
<gene>
    <name evidence="2" type="ORF">G0Q07_18910</name>
</gene>
<keyword evidence="1" id="KW-0732">Signal</keyword>
<accession>A0A6C0RHZ2</accession>
<reference evidence="2 3" key="1">
    <citation type="submission" date="2020-02" db="EMBL/GenBank/DDBJ databases">
        <title>Genome sequencing for Draconibacterium sp. strain M1.</title>
        <authorList>
            <person name="Park S.-J."/>
        </authorList>
    </citation>
    <scope>NUCLEOTIDE SEQUENCE [LARGE SCALE GENOMIC DNA]</scope>
    <source>
        <strain evidence="2 3">M1</strain>
    </source>
</reference>
<keyword evidence="3" id="KW-1185">Reference proteome</keyword>
<evidence type="ECO:0000313" key="3">
    <source>
        <dbReference type="Proteomes" id="UP000474630"/>
    </source>
</evidence>
<dbReference type="RefSeq" id="WP_163348616.1">
    <property type="nucleotide sequence ID" value="NZ_CP048409.1"/>
</dbReference>
<evidence type="ECO:0000256" key="1">
    <source>
        <dbReference type="SAM" id="SignalP"/>
    </source>
</evidence>
<feature type="signal peptide" evidence="1">
    <location>
        <begin position="1"/>
        <end position="23"/>
    </location>
</feature>
<evidence type="ECO:0000313" key="2">
    <source>
        <dbReference type="EMBL" id="QIA09646.1"/>
    </source>
</evidence>
<dbReference type="AlphaFoldDB" id="A0A6C0RHZ2"/>
<feature type="chain" id="PRO_5025623911" evidence="1">
    <location>
        <begin position="24"/>
        <end position="308"/>
    </location>
</feature>
<sequence length="308" mass="35929">MKGLKFICSGLFLVVILAFNVSAQSHNVTIKISNQPNNEIILGSIKGDEFTPIDTTEVVNSIIKFQLYSSNPTGVYRIILGKTAYARVMNKPPQQLDFIYNNEDVFLETDFMDPAAKLKVIQSNENKIWYDFIAKEKILKEELQLLEKEVDYYWERKDTSTATMKANEFNQLQMDRESFIMQTVNSYGDTYAANMIKMYSEPIRDGYLSAEQRDDDYKTNYFNKLDFTDESLINSMVYSDKVFHFLVICNDKGFTPEQRETEYEKAIDIIVTNTNQNEKVHQFILDYMVDGFELLKMDKLITYITDNY</sequence>
<proteinExistence type="predicted"/>
<dbReference type="Proteomes" id="UP000474630">
    <property type="component" value="Chromosome"/>
</dbReference>
<organism evidence="2 3">
    <name type="scientific">Draconibacterium halophilum</name>
    <dbReference type="NCBI Taxonomy" id="2706887"/>
    <lineage>
        <taxon>Bacteria</taxon>
        <taxon>Pseudomonadati</taxon>
        <taxon>Bacteroidota</taxon>
        <taxon>Bacteroidia</taxon>
        <taxon>Marinilabiliales</taxon>
        <taxon>Prolixibacteraceae</taxon>
        <taxon>Draconibacterium</taxon>
    </lineage>
</organism>